<dbReference type="EMBL" id="RJLR01000041">
    <property type="protein sequence ID" value="RNM02865.1"/>
    <property type="molecule type" value="Genomic_DNA"/>
</dbReference>
<proteinExistence type="predicted"/>
<sequence length="255" mass="28873">MDMSTEIKNKEKSLAELMVRILKEPLNPLESSMKILHDEVLDAKERIEEVNDTLGASTDDIRLMVKQQFVSIGDDVIPTLIASLKEYISQQTTTVTDNVALSLDEQFVKQEEHLNMVDEKALNKFTSILEGQREVKQSISELSQQLASTSQHMHTEHLAVTQRLDMACEAIAKDIEVTSNSIKEVLTESISDMINVTIQQLNNHLDLLEALNLQQTNLSEKLSTNQSKLRTLTIMTGIFFALTIGYIGYDIWHHF</sequence>
<name>A0A3N0FRW8_9GAMM</name>
<evidence type="ECO:0000313" key="2">
    <source>
        <dbReference type="EMBL" id="RNM02865.1"/>
    </source>
</evidence>
<evidence type="ECO:0000256" key="1">
    <source>
        <dbReference type="SAM" id="Phobius"/>
    </source>
</evidence>
<organism evidence="2 3">
    <name type="scientific">Dickeya undicola</name>
    <dbReference type="NCBI Taxonomy" id="1577887"/>
    <lineage>
        <taxon>Bacteria</taxon>
        <taxon>Pseudomonadati</taxon>
        <taxon>Pseudomonadota</taxon>
        <taxon>Gammaproteobacteria</taxon>
        <taxon>Enterobacterales</taxon>
        <taxon>Pectobacteriaceae</taxon>
        <taxon>Dickeya</taxon>
    </lineage>
</organism>
<dbReference type="Proteomes" id="UP000276061">
    <property type="component" value="Unassembled WGS sequence"/>
</dbReference>
<accession>A0A3N0FRW8</accession>
<gene>
    <name evidence="2" type="ORF">EF878_18960</name>
</gene>
<comment type="caution">
    <text evidence="2">The sequence shown here is derived from an EMBL/GenBank/DDBJ whole genome shotgun (WGS) entry which is preliminary data.</text>
</comment>
<feature type="transmembrane region" description="Helical" evidence="1">
    <location>
        <begin position="229"/>
        <end position="249"/>
    </location>
</feature>
<protein>
    <submittedName>
        <fullName evidence="2">Uncharacterized protein</fullName>
    </submittedName>
</protein>
<evidence type="ECO:0000313" key="3">
    <source>
        <dbReference type="Proteomes" id="UP000276061"/>
    </source>
</evidence>
<keyword evidence="1" id="KW-1133">Transmembrane helix</keyword>
<keyword evidence="1" id="KW-0812">Transmembrane</keyword>
<dbReference type="AlphaFoldDB" id="A0A3N0FRW8"/>
<reference evidence="2 3" key="1">
    <citation type="submission" date="2018-11" db="EMBL/GenBank/DDBJ databases">
        <title>Characterization of surface water Dickeya isolates.</title>
        <authorList>
            <person name="Van Gijsegem F."/>
            <person name="Pedron J."/>
        </authorList>
    </citation>
    <scope>NUCLEOTIDE SEQUENCE [LARGE SCALE GENOMIC DNA]</scope>
    <source>
        <strain evidence="2 3">FVG1-MFV-O17</strain>
    </source>
</reference>
<keyword evidence="1" id="KW-0472">Membrane</keyword>